<keyword evidence="12" id="KW-1185">Reference proteome</keyword>
<comment type="subcellular location">
    <subcellularLocation>
        <location evidence="1">Membrane</location>
        <topology evidence="1">Multi-pass membrane protein</topology>
    </subcellularLocation>
</comment>
<feature type="compositionally biased region" description="Basic residues" evidence="7">
    <location>
        <begin position="154"/>
        <end position="165"/>
    </location>
</feature>
<evidence type="ECO:0000256" key="3">
    <source>
        <dbReference type="ARBA" id="ARBA00022692"/>
    </source>
</evidence>
<keyword evidence="4 8" id="KW-1133">Transmembrane helix</keyword>
<evidence type="ECO:0000256" key="7">
    <source>
        <dbReference type="SAM" id="MobiDB-lite"/>
    </source>
</evidence>
<evidence type="ECO:0000256" key="8">
    <source>
        <dbReference type="SAM" id="Phobius"/>
    </source>
</evidence>
<evidence type="ECO:0000259" key="9">
    <source>
        <dbReference type="Pfam" id="PF06738"/>
    </source>
</evidence>
<evidence type="ECO:0000313" key="12">
    <source>
        <dbReference type="Proteomes" id="UP000478008"/>
    </source>
</evidence>
<proteinExistence type="inferred from homology"/>
<feature type="region of interest" description="Disordered" evidence="7">
    <location>
        <begin position="142"/>
        <end position="165"/>
    </location>
</feature>
<dbReference type="InterPro" id="IPR051361">
    <property type="entry name" value="ThrE/Ser_Exporter"/>
</dbReference>
<feature type="compositionally biased region" description="Polar residues" evidence="7">
    <location>
        <begin position="230"/>
        <end position="241"/>
    </location>
</feature>
<dbReference type="Pfam" id="PF06738">
    <property type="entry name" value="ThrE"/>
    <property type="match status" value="1"/>
</dbReference>
<accession>A0A7D9GZW8</accession>
<organism evidence="11 12">
    <name type="scientific">Dekkera bruxellensis</name>
    <name type="common">Brettanomyces custersii</name>
    <dbReference type="NCBI Taxonomy" id="5007"/>
    <lineage>
        <taxon>Eukaryota</taxon>
        <taxon>Fungi</taxon>
        <taxon>Dikarya</taxon>
        <taxon>Ascomycota</taxon>
        <taxon>Saccharomycotina</taxon>
        <taxon>Pichiomycetes</taxon>
        <taxon>Pichiales</taxon>
        <taxon>Pichiaceae</taxon>
        <taxon>Brettanomyces</taxon>
    </lineage>
</organism>
<feature type="domain" description="Threonine/Serine exporter ThrE" evidence="10">
    <location>
        <begin position="760"/>
        <end position="903"/>
    </location>
</feature>
<feature type="region of interest" description="Disordered" evidence="7">
    <location>
        <begin position="230"/>
        <end position="253"/>
    </location>
</feature>
<gene>
    <name evidence="11" type="ORF">DEBR0S3_02762G</name>
</gene>
<feature type="transmembrane region" description="Helical" evidence="8">
    <location>
        <begin position="774"/>
        <end position="791"/>
    </location>
</feature>
<dbReference type="InterPro" id="IPR010619">
    <property type="entry name" value="ThrE-like_N"/>
</dbReference>
<dbReference type="InterPro" id="IPR024528">
    <property type="entry name" value="ThrE_2"/>
</dbReference>
<feature type="transmembrane region" description="Helical" evidence="8">
    <location>
        <begin position="618"/>
        <end position="636"/>
    </location>
</feature>
<evidence type="ECO:0000256" key="6">
    <source>
        <dbReference type="ARBA" id="ARBA00034125"/>
    </source>
</evidence>
<name>A0A7D9GZW8_DEKBR</name>
<feature type="transmembrane region" description="Helical" evidence="8">
    <location>
        <begin position="594"/>
        <end position="612"/>
    </location>
</feature>
<evidence type="ECO:0000256" key="2">
    <source>
        <dbReference type="ARBA" id="ARBA00019535"/>
    </source>
</evidence>
<feature type="region of interest" description="Disordered" evidence="7">
    <location>
        <begin position="1"/>
        <end position="69"/>
    </location>
</feature>
<evidence type="ECO:0000256" key="4">
    <source>
        <dbReference type="ARBA" id="ARBA00022989"/>
    </source>
</evidence>
<feature type="transmembrane region" description="Helical" evidence="8">
    <location>
        <begin position="749"/>
        <end position="767"/>
    </location>
</feature>
<dbReference type="GO" id="GO:0016020">
    <property type="term" value="C:membrane"/>
    <property type="evidence" value="ECO:0007669"/>
    <property type="project" value="UniProtKB-SubCell"/>
</dbReference>
<dbReference type="GO" id="GO:0022857">
    <property type="term" value="F:transmembrane transporter activity"/>
    <property type="evidence" value="ECO:0007669"/>
    <property type="project" value="InterPro"/>
</dbReference>
<dbReference type="Proteomes" id="UP000478008">
    <property type="component" value="Unassembled WGS sequence"/>
</dbReference>
<comment type="similarity">
    <text evidence="6">Belongs to the ThrE exporter (TC 2.A.79) family.</text>
</comment>
<feature type="domain" description="Threonine/serine exporter-like N-terminal" evidence="9">
    <location>
        <begin position="487"/>
        <end position="728"/>
    </location>
</feature>
<evidence type="ECO:0000259" key="10">
    <source>
        <dbReference type="Pfam" id="PF12821"/>
    </source>
</evidence>
<dbReference type="EMBL" id="CABFWN010000003">
    <property type="protein sequence ID" value="VUG18120.1"/>
    <property type="molecule type" value="Genomic_DNA"/>
</dbReference>
<evidence type="ECO:0000256" key="5">
    <source>
        <dbReference type="ARBA" id="ARBA00023136"/>
    </source>
</evidence>
<dbReference type="PANTHER" id="PTHR31082:SF4">
    <property type="entry name" value="PHEROMONE-REGULATED MEMBRANE PROTEIN 10"/>
    <property type="match status" value="1"/>
</dbReference>
<reference evidence="11 12" key="1">
    <citation type="submission" date="2019-07" db="EMBL/GenBank/DDBJ databases">
        <authorList>
            <person name="Friedrich A."/>
            <person name="Schacherer J."/>
        </authorList>
    </citation>
    <scope>NUCLEOTIDE SEQUENCE [LARGE SCALE GENOMIC DNA]</scope>
</reference>
<dbReference type="PANTHER" id="PTHR31082">
    <property type="entry name" value="PHEROMONE-REGULATED MEMBRANE PROTEIN 10"/>
    <property type="match status" value="1"/>
</dbReference>
<feature type="transmembrane region" description="Helical" evidence="8">
    <location>
        <begin position="708"/>
        <end position="729"/>
    </location>
</feature>
<dbReference type="AlphaFoldDB" id="A0A7D9GZW8"/>
<keyword evidence="3 8" id="KW-0812">Transmembrane</keyword>
<protein>
    <recommendedName>
        <fullName evidence="2">Pheromone-regulated membrane protein 10</fullName>
    </recommendedName>
</protein>
<dbReference type="Pfam" id="PF12821">
    <property type="entry name" value="ThrE_2"/>
    <property type="match status" value="1"/>
</dbReference>
<evidence type="ECO:0000256" key="1">
    <source>
        <dbReference type="ARBA" id="ARBA00004141"/>
    </source>
</evidence>
<feature type="transmembrane region" description="Helical" evidence="8">
    <location>
        <begin position="797"/>
        <end position="816"/>
    </location>
</feature>
<feature type="transmembrane region" description="Helical" evidence="8">
    <location>
        <begin position="672"/>
        <end position="696"/>
    </location>
</feature>
<feature type="compositionally biased region" description="Basic and acidic residues" evidence="7">
    <location>
        <begin position="1"/>
        <end position="16"/>
    </location>
</feature>
<sequence>MNTSTPREEVYSSEKRGRPRTRSPYKNLLVPRSRSFQSYKIHRRDESSLGSHRRLRDLTPSRSASSAIVSRPAKIIESDEINVSFNHAFPVFSNDASLVSTSTSSMTVDESAADEIPFPIKPIKSQKIDTAIEKDFEREFERDTSSVLEQPGRSRSKNARTTRHPKIFDIEDRGYIPKVQMLHGSSINGCPTVSVTSSNSIDTEIYQLQELKSQQELSLVRGDTDIICSSKNKVNRNSQHTNPKRSDPTGSYCSVDLEGSNSFETNSMTGNERKSRWHKLKDYVGNKVSTSLSPTFSTKSPMEEAKNIVNRHLLASGRAGKDDENDVVGPYDSDFDDEIFWTSDDELSVSNDSFANGKKKGKRVRVGIASHLMQLHEPSSDLREADGIYHESHSDSNLGPSNSSKQSLLDKFTLKRSSQSFTNLGTKIFPKPRQSDFNMPSFKRNVDGKYANRKKNRFRGRFNVSKEPVSTARITVHIADIIQRQKFILTLCKAFMGYGAPNHRLEEYMRRTAQVLEIDASFVYFPGVIIVSFGDPSTKTSEIRVIRVSQGFDLSKLDDAQDIYKAVVHDRLGVEEAIHKLDDLLTCRPIFNNFWMIIFYGLASAFIIIWFNGSWLDMIPSFVMGCIVGFFQLVIAPKSTLYSSVFEVASSILLSFLGRAIGSIYGGRLFCFSAIVQSGLAMILPGYTILSGALEIQSRSIVSGTVRMFYAIVYSLFLGFGITLGSALYGWIDSNAVTSTTCSADALPPLWNLLFIPAFTVFATLGVEARWSQLPIMVIIASAGYAVYYFSARHFSISQFNAALGAFVVGLLSNLYSRFGMPFRRLGYCGSAFTAMYPGIIDLVPGSVASRNVLASGITQLNSAGSTTGSSGNDLIGDSTLTFGITMIEVSIGISVGLFLSAIIVYPFGKKKTGIFTL</sequence>
<evidence type="ECO:0000313" key="11">
    <source>
        <dbReference type="EMBL" id="VUG18120.1"/>
    </source>
</evidence>
<feature type="transmembrane region" description="Helical" evidence="8">
    <location>
        <begin position="890"/>
        <end position="909"/>
    </location>
</feature>
<keyword evidence="5 8" id="KW-0472">Membrane</keyword>